<protein>
    <submittedName>
        <fullName evidence="1">SDR family NAD(P)-dependent oxidoreductase</fullName>
    </submittedName>
</protein>
<dbReference type="EMBL" id="JAGIYZ010000030">
    <property type="protein sequence ID" value="MBP0466517.1"/>
    <property type="molecule type" value="Genomic_DNA"/>
</dbReference>
<dbReference type="InterPro" id="IPR002347">
    <property type="entry name" value="SDR_fam"/>
</dbReference>
<accession>A0ABS4AYR0</accession>
<dbReference type="InterPro" id="IPR036291">
    <property type="entry name" value="NAD(P)-bd_dom_sf"/>
</dbReference>
<dbReference type="RefSeq" id="WP_209353915.1">
    <property type="nucleotide sequence ID" value="NZ_JAGIYZ010000030.1"/>
</dbReference>
<evidence type="ECO:0000313" key="1">
    <source>
        <dbReference type="EMBL" id="MBP0466517.1"/>
    </source>
</evidence>
<reference evidence="1 2" key="1">
    <citation type="submission" date="2021-03" db="EMBL/GenBank/DDBJ databases">
        <authorList>
            <person name="So Y."/>
        </authorList>
    </citation>
    <scope>NUCLEOTIDE SEQUENCE [LARGE SCALE GENOMIC DNA]</scope>
    <source>
        <strain evidence="1 2">PWR1</strain>
    </source>
</reference>
<evidence type="ECO:0000313" key="2">
    <source>
        <dbReference type="Proteomes" id="UP000680815"/>
    </source>
</evidence>
<dbReference type="PANTHER" id="PTHR43431">
    <property type="entry name" value="OXIDOREDUCTASE, SHORT CHAIN DEHYDROGENASE/REDUCTASE FAMILY (AFU_ORTHOLOGUE AFUA_5G14000)"/>
    <property type="match status" value="1"/>
</dbReference>
<dbReference type="PANTHER" id="PTHR43431:SF1">
    <property type="entry name" value="OS08G0476300 PROTEIN"/>
    <property type="match status" value="1"/>
</dbReference>
<dbReference type="Proteomes" id="UP000680815">
    <property type="component" value="Unassembled WGS sequence"/>
</dbReference>
<keyword evidence="2" id="KW-1185">Reference proteome</keyword>
<dbReference type="SUPFAM" id="SSF51735">
    <property type="entry name" value="NAD(P)-binding Rossmann-fold domains"/>
    <property type="match status" value="1"/>
</dbReference>
<dbReference type="PRINTS" id="PR00081">
    <property type="entry name" value="GDHRDH"/>
</dbReference>
<sequence>MNHHPPRCSVIGFGPGLGHAIARRFAGEGFAVLGLARDPARHAALAAERITLAAADAGDPDSLAAALADGTDVLVYNAYRATMAAPSEIDPAALVADFRVNVAGALAAVQSVLPRMRAQGRGSLIFTGGGLALDPTGWLPAASLAIGKAGLRSLAQTLHAELAPLGIHAGTVTVAGAVAPGTAFDPDRIAEAFLDLHRDPPGAFRAEIIFRG</sequence>
<dbReference type="Pfam" id="PF00106">
    <property type="entry name" value="adh_short"/>
    <property type="match status" value="1"/>
</dbReference>
<organism evidence="1 2">
    <name type="scientific">Roseomonas nitratireducens</name>
    <dbReference type="NCBI Taxonomy" id="2820810"/>
    <lineage>
        <taxon>Bacteria</taxon>
        <taxon>Pseudomonadati</taxon>
        <taxon>Pseudomonadota</taxon>
        <taxon>Alphaproteobacteria</taxon>
        <taxon>Acetobacterales</taxon>
        <taxon>Roseomonadaceae</taxon>
        <taxon>Roseomonas</taxon>
    </lineage>
</organism>
<dbReference type="Gene3D" id="3.40.50.720">
    <property type="entry name" value="NAD(P)-binding Rossmann-like Domain"/>
    <property type="match status" value="1"/>
</dbReference>
<name>A0ABS4AYR0_9PROT</name>
<proteinExistence type="predicted"/>
<gene>
    <name evidence="1" type="ORF">J5Y09_21490</name>
</gene>
<comment type="caution">
    <text evidence="1">The sequence shown here is derived from an EMBL/GenBank/DDBJ whole genome shotgun (WGS) entry which is preliminary data.</text>
</comment>